<evidence type="ECO:0000259" key="2">
    <source>
        <dbReference type="PROSITE" id="PS50937"/>
    </source>
</evidence>
<gene>
    <name evidence="3" type="ORF">VV02_00020</name>
    <name evidence="4" type="ORF">VV02_25850</name>
</gene>
<dbReference type="InterPro" id="IPR047057">
    <property type="entry name" value="MerR_fam"/>
</dbReference>
<dbReference type="GO" id="GO:0003700">
    <property type="term" value="F:DNA-binding transcription factor activity"/>
    <property type="evidence" value="ECO:0007669"/>
    <property type="project" value="InterPro"/>
</dbReference>
<dbReference type="KEGG" id="lmoi:VV02_25850"/>
<dbReference type="PATRIC" id="fig|571913.6.peg.4"/>
<evidence type="ECO:0000313" key="5">
    <source>
        <dbReference type="Proteomes" id="UP000066480"/>
    </source>
</evidence>
<dbReference type="SMART" id="SM00422">
    <property type="entry name" value="HTH_MERR"/>
    <property type="match status" value="1"/>
</dbReference>
<dbReference type="EMBL" id="CP011112">
    <property type="protein sequence ID" value="AKU14627.1"/>
    <property type="molecule type" value="Genomic_DNA"/>
</dbReference>
<dbReference type="CDD" id="cd01109">
    <property type="entry name" value="HTH_YyaN"/>
    <property type="match status" value="1"/>
</dbReference>
<organism evidence="3 5">
    <name type="scientific">Luteipulveratus mongoliensis</name>
    <dbReference type="NCBI Taxonomy" id="571913"/>
    <lineage>
        <taxon>Bacteria</taxon>
        <taxon>Bacillati</taxon>
        <taxon>Actinomycetota</taxon>
        <taxon>Actinomycetes</taxon>
        <taxon>Micrococcales</taxon>
        <taxon>Dermacoccaceae</taxon>
        <taxon>Luteipulveratus</taxon>
    </lineage>
</organism>
<dbReference type="EMBL" id="CP011112">
    <property type="protein sequence ID" value="AKU18484.1"/>
    <property type="molecule type" value="Genomic_DNA"/>
</dbReference>
<dbReference type="PANTHER" id="PTHR30204:SF98">
    <property type="entry name" value="HTH-TYPE TRANSCRIPTIONAL REGULATOR ADHR"/>
    <property type="match status" value="1"/>
</dbReference>
<proteinExistence type="predicted"/>
<dbReference type="OrthoDB" id="5242095at2"/>
<dbReference type="PROSITE" id="PS00552">
    <property type="entry name" value="HTH_MERR_1"/>
    <property type="match status" value="1"/>
</dbReference>
<dbReference type="Pfam" id="PF13411">
    <property type="entry name" value="MerR_1"/>
    <property type="match status" value="1"/>
</dbReference>
<dbReference type="STRING" id="571913.VV02_00020"/>
<keyword evidence="5" id="KW-1185">Reference proteome</keyword>
<dbReference type="Proteomes" id="UP000066480">
    <property type="component" value="Chromosome"/>
</dbReference>
<protein>
    <submittedName>
        <fullName evidence="3">MerR family transcriptional regulator</fullName>
    </submittedName>
</protein>
<dbReference type="Gene3D" id="1.10.1660.10">
    <property type="match status" value="1"/>
</dbReference>
<evidence type="ECO:0000313" key="3">
    <source>
        <dbReference type="EMBL" id="AKU14627.1"/>
    </source>
</evidence>
<dbReference type="GO" id="GO:0003677">
    <property type="term" value="F:DNA binding"/>
    <property type="evidence" value="ECO:0007669"/>
    <property type="project" value="UniProtKB-KW"/>
</dbReference>
<dbReference type="RefSeq" id="WP_052589145.1">
    <property type="nucleotide sequence ID" value="NZ_CP011112.1"/>
</dbReference>
<dbReference type="PROSITE" id="PS50937">
    <property type="entry name" value="HTH_MERR_2"/>
    <property type="match status" value="1"/>
</dbReference>
<accession>A0A0K1JD35</accession>
<dbReference type="InterPro" id="IPR009061">
    <property type="entry name" value="DNA-bd_dom_put_sf"/>
</dbReference>
<dbReference type="AlphaFoldDB" id="A0A0K1JD35"/>
<dbReference type="PANTHER" id="PTHR30204">
    <property type="entry name" value="REDOX-CYCLING DRUG-SENSING TRANSCRIPTIONAL ACTIVATOR SOXR"/>
    <property type="match status" value="1"/>
</dbReference>
<evidence type="ECO:0000256" key="1">
    <source>
        <dbReference type="ARBA" id="ARBA00023125"/>
    </source>
</evidence>
<keyword evidence="1" id="KW-0238">DNA-binding</keyword>
<dbReference type="PRINTS" id="PR00040">
    <property type="entry name" value="HTHMERR"/>
</dbReference>
<feature type="domain" description="HTH merR-type" evidence="2">
    <location>
        <begin position="37"/>
        <end position="105"/>
    </location>
</feature>
<dbReference type="SUPFAM" id="SSF46955">
    <property type="entry name" value="Putative DNA-binding domain"/>
    <property type="match status" value="1"/>
</dbReference>
<dbReference type="KEGG" id="lmoi:VV02_00020"/>
<sequence length="154" mass="17176">MTTATIIDQALANRVGNEPVTVEQVTALLNADEVTEPMTVAQVAELLDLSPHTLRYYERIGLVSVPRSQSGHRVYDADSVRRITFLTRMRLSGMSIRDLKEYVDLAAQGESTAPQRLELMQSHRDRIARQIEELQLSLAVTDYKISAYGGICSP</sequence>
<evidence type="ECO:0000313" key="4">
    <source>
        <dbReference type="EMBL" id="AKU18484.1"/>
    </source>
</evidence>
<reference evidence="3 5" key="1">
    <citation type="submission" date="2015-03" db="EMBL/GenBank/DDBJ databases">
        <title>Luteipulveratus halotolerans sp. nov., a novel actinobacterium (Dermacoccaceae) from Sarawak, Malaysia.</title>
        <authorList>
            <person name="Juboi H."/>
            <person name="Basik A."/>
            <person name="Shamsul S.S."/>
            <person name="Arnold P."/>
            <person name="Schmitt E.K."/>
            <person name="Sanglier J.-J."/>
            <person name="Yeo T."/>
        </authorList>
    </citation>
    <scope>NUCLEOTIDE SEQUENCE [LARGE SCALE GENOMIC DNA]</scope>
    <source>
        <strain evidence="3 5">MN07-A0370</strain>
    </source>
</reference>
<dbReference type="InterPro" id="IPR000551">
    <property type="entry name" value="MerR-type_HTH_dom"/>
</dbReference>
<name>A0A0K1JD35_9MICO</name>